<dbReference type="InterPro" id="IPR054289">
    <property type="entry name" value="DUF7025"/>
</dbReference>
<proteinExistence type="predicted"/>
<dbReference type="InterPro" id="IPR003593">
    <property type="entry name" value="AAA+_ATPase"/>
</dbReference>
<dbReference type="InterPro" id="IPR003959">
    <property type="entry name" value="ATPase_AAA_core"/>
</dbReference>
<dbReference type="InterPro" id="IPR056599">
    <property type="entry name" value="AAA_lid_fung"/>
</dbReference>
<dbReference type="Pfam" id="PF23232">
    <property type="entry name" value="AAA_lid_13"/>
    <property type="match status" value="1"/>
</dbReference>
<evidence type="ECO:0000256" key="1">
    <source>
        <dbReference type="SAM" id="MobiDB-lite"/>
    </source>
</evidence>
<dbReference type="SMART" id="SM00382">
    <property type="entry name" value="AAA"/>
    <property type="match status" value="1"/>
</dbReference>
<feature type="region of interest" description="Disordered" evidence="1">
    <location>
        <begin position="358"/>
        <end position="382"/>
    </location>
</feature>
<protein>
    <submittedName>
        <fullName evidence="3">Transitional endoplasmic reticulum ATPase 1</fullName>
    </submittedName>
</protein>
<gene>
    <name evidence="3" type="ORF">MMYC01_201577</name>
</gene>
<evidence type="ECO:0000313" key="4">
    <source>
        <dbReference type="Proteomes" id="UP000078237"/>
    </source>
</evidence>
<dbReference type="AlphaFoldDB" id="A0A175WBX4"/>
<dbReference type="VEuPathDB" id="FungiDB:MMYC01_201577"/>
<evidence type="ECO:0000313" key="3">
    <source>
        <dbReference type="EMBL" id="KXX81176.1"/>
    </source>
</evidence>
<feature type="region of interest" description="Disordered" evidence="1">
    <location>
        <begin position="35"/>
        <end position="69"/>
    </location>
</feature>
<dbReference type="OrthoDB" id="10042665at2759"/>
<feature type="domain" description="AAA+ ATPase" evidence="2">
    <location>
        <begin position="528"/>
        <end position="654"/>
    </location>
</feature>
<evidence type="ECO:0000259" key="2">
    <source>
        <dbReference type="SMART" id="SM00382"/>
    </source>
</evidence>
<dbReference type="GO" id="GO:0005524">
    <property type="term" value="F:ATP binding"/>
    <property type="evidence" value="ECO:0007669"/>
    <property type="project" value="InterPro"/>
</dbReference>
<accession>A0A175WBX4</accession>
<dbReference type="Proteomes" id="UP000078237">
    <property type="component" value="Unassembled WGS sequence"/>
</dbReference>
<name>A0A175WBX4_9PEZI</name>
<dbReference type="InterPro" id="IPR027417">
    <property type="entry name" value="P-loop_NTPase"/>
</dbReference>
<dbReference type="PANTHER" id="PTHR46411:SF2">
    <property type="entry name" value="AAA+ ATPASE DOMAIN-CONTAINING PROTEIN"/>
    <property type="match status" value="1"/>
</dbReference>
<comment type="caution">
    <text evidence="3">The sequence shown here is derived from an EMBL/GenBank/DDBJ whole genome shotgun (WGS) entry which is preliminary data.</text>
</comment>
<dbReference type="Pfam" id="PF22942">
    <property type="entry name" value="DUF7025"/>
    <property type="match status" value="1"/>
</dbReference>
<dbReference type="CDD" id="cd19481">
    <property type="entry name" value="RecA-like_protease"/>
    <property type="match status" value="1"/>
</dbReference>
<organism evidence="3 4">
    <name type="scientific">Madurella mycetomatis</name>
    <dbReference type="NCBI Taxonomy" id="100816"/>
    <lineage>
        <taxon>Eukaryota</taxon>
        <taxon>Fungi</taxon>
        <taxon>Dikarya</taxon>
        <taxon>Ascomycota</taxon>
        <taxon>Pezizomycotina</taxon>
        <taxon>Sordariomycetes</taxon>
        <taxon>Sordariomycetidae</taxon>
        <taxon>Sordariales</taxon>
        <taxon>Sordariales incertae sedis</taxon>
        <taxon>Madurella</taxon>
    </lineage>
</organism>
<dbReference type="Pfam" id="PF00004">
    <property type="entry name" value="AAA"/>
    <property type="match status" value="1"/>
</dbReference>
<dbReference type="EMBL" id="LCTW02000041">
    <property type="protein sequence ID" value="KXX81176.1"/>
    <property type="molecule type" value="Genomic_DNA"/>
</dbReference>
<sequence length="765" mass="87687">MGSTETADLASKEAALQQRYIELLEKRIAQLEAVVKEGTEKKDPGPDGKKADGDKGKKEKEEKESKDSSGRYRNILRKWDKSTGSYVDETVGDNFFVKQQTKNVAYTFRRVYNPETGDEGAYSELDIEGPGLRQLLSSEIRKYPGVNFDSDIITIRTPFPALIHNWDKLNDRAKINPDAQETKDLVSLLDRVKTTPELQDYFKTRKSNLAAKVTTFDTLWTVFAPGTLVVARLFHNMEQIFKVNDSPIPWAASGAYRHHQMWAWSWDYDGKKLLKVEYCLKFERFRGTKAITELPYYPLEYYGDEEKIKDLKERSRERALRFIRATIRCKQGADQMFRYHGPAYVSQRNLLSKRDDVPRLDEDSAEVTRSNSDDEEESSQPKIVDIRGEILADHDAFIQYRTNKLPLGEIIQRDLIFIDELQTNTEEYLEFADRVENIDLSAGLDVTDDNYLIFPPRVLGYATREKVWGQFNLDCVRDRSDKQPDKFNDSLQLDAKYKRLIKALVQSHELNATKRGKQVEDVVQDKGKGLVLLLHGPPGVGKTLTAETIAQATAKPLVIVSVAEIGLDASRAERNLEKLFKLATRWEAILLVDEADVFLETRGSTSSASRNALVSVLLRVLEYYRGIIILTTNRIKSIDIAVISRIHLAIRYEDLSVDQMRSIFKYFLDQLEPSWIAKRGDIDDFIESFGHHYNLNGRQIRNVVSAALAAARHEASEPGPNGKTKGDGRMTFKHLKEVCEMTRDFQEQLKENTRQQRYNNEVMRP</sequence>
<keyword evidence="4" id="KW-1185">Reference proteome</keyword>
<reference evidence="3 4" key="1">
    <citation type="journal article" date="2016" name="Genome Announc.">
        <title>Genome Sequence of Madurella mycetomatis mm55, Isolated from a Human Mycetoma Case in Sudan.</title>
        <authorList>
            <person name="Smit S."/>
            <person name="Derks M.F."/>
            <person name="Bervoets S."/>
            <person name="Fahal A."/>
            <person name="van Leeuwen W."/>
            <person name="van Belkum A."/>
            <person name="van de Sande W.W."/>
        </authorList>
    </citation>
    <scope>NUCLEOTIDE SEQUENCE [LARGE SCALE GENOMIC DNA]</scope>
    <source>
        <strain evidence="4">mm55</strain>
    </source>
</reference>
<dbReference type="SUPFAM" id="SSF52540">
    <property type="entry name" value="P-loop containing nucleoside triphosphate hydrolases"/>
    <property type="match status" value="1"/>
</dbReference>
<dbReference type="GO" id="GO:0016887">
    <property type="term" value="F:ATP hydrolysis activity"/>
    <property type="evidence" value="ECO:0007669"/>
    <property type="project" value="InterPro"/>
</dbReference>
<dbReference type="PANTHER" id="PTHR46411">
    <property type="entry name" value="FAMILY ATPASE, PUTATIVE-RELATED"/>
    <property type="match status" value="1"/>
</dbReference>
<dbReference type="Gene3D" id="3.40.50.300">
    <property type="entry name" value="P-loop containing nucleotide triphosphate hydrolases"/>
    <property type="match status" value="1"/>
</dbReference>